<dbReference type="GO" id="GO:0006508">
    <property type="term" value="P:proteolysis"/>
    <property type="evidence" value="ECO:0007669"/>
    <property type="project" value="UniProtKB-KW"/>
</dbReference>
<evidence type="ECO:0000256" key="1">
    <source>
        <dbReference type="ARBA" id="ARBA00000098"/>
    </source>
</evidence>
<feature type="region of interest" description="Disordered" evidence="14">
    <location>
        <begin position="19"/>
        <end position="104"/>
    </location>
</feature>
<evidence type="ECO:0000256" key="14">
    <source>
        <dbReference type="SAM" id="MobiDB-lite"/>
    </source>
</evidence>
<organism evidence="16 17">
    <name type="scientific">Nostocoides jenkinsii Ben 74</name>
    <dbReference type="NCBI Taxonomy" id="1193518"/>
    <lineage>
        <taxon>Bacteria</taxon>
        <taxon>Bacillati</taxon>
        <taxon>Actinomycetota</taxon>
        <taxon>Actinomycetes</taxon>
        <taxon>Micrococcales</taxon>
        <taxon>Intrasporangiaceae</taxon>
        <taxon>Nostocoides</taxon>
    </lineage>
</organism>
<evidence type="ECO:0000256" key="4">
    <source>
        <dbReference type="ARBA" id="ARBA00012564"/>
    </source>
</evidence>
<evidence type="ECO:0000256" key="10">
    <source>
        <dbReference type="ARBA" id="ARBA00022833"/>
    </source>
</evidence>
<dbReference type="InterPro" id="IPR014782">
    <property type="entry name" value="Peptidase_M1_dom"/>
</dbReference>
<reference evidence="16 17" key="1">
    <citation type="journal article" date="2013" name="ISME J.">
        <title>A metabolic model for members of the genus Tetrasphaera involved in enhanced biological phosphorus removal.</title>
        <authorList>
            <person name="Kristiansen R."/>
            <person name="Nguyen H.T.T."/>
            <person name="Saunders A.M."/>
            <person name="Nielsen J.L."/>
            <person name="Wimmer R."/>
            <person name="Le V.Q."/>
            <person name="McIlroy S.J."/>
            <person name="Petrovski S."/>
            <person name="Seviour R.J."/>
            <person name="Calteau A."/>
            <person name="Nielsen K.L."/>
            <person name="Nielsen P.H."/>
        </authorList>
    </citation>
    <scope>NUCLEOTIDE SEQUENCE [LARGE SCALE GENOMIC DNA]</scope>
    <source>
        <strain evidence="16 17">Ben 74</strain>
    </source>
</reference>
<dbReference type="EMBL" id="CAJC01000133">
    <property type="protein sequence ID" value="CCI52909.1"/>
    <property type="molecule type" value="Genomic_DNA"/>
</dbReference>
<evidence type="ECO:0000256" key="12">
    <source>
        <dbReference type="ARBA" id="ARBA00029811"/>
    </source>
</evidence>
<evidence type="ECO:0000256" key="13">
    <source>
        <dbReference type="ARBA" id="ARBA00031533"/>
    </source>
</evidence>
<sequence length="529" mass="57677">MRGIVGGALAVALLAGCTGSTPQPTAPQPARSSHPGTAAPTATSSAHNPASSQSSLSPSMQPTTPAADACSLAPPGRRLPRAIDPESPVLDSAESTPREDSVYPAYGDPSVDVLHYLLDLTWSSPSKRLSGVEHVTLRPTADDTEVALALSSRLRVRDVRLGSRMLPFTHSGDQLRVSLKVKRDKRIQLKIRYSGTPRPVPGPSTRADSERLGLVAEPNGDVWTSQEPYGAFTWYAVNDQPADKALYDIVVRVRGARDSGQVGIANGMLRSCTSGKDGRTTWWQLADPAASYLTALAIGPYAATERTTRRGFPIDLWTRPMDAALLPILVKAPKQLEWLEARLGPYPFASLGIVVTDMDGAMETQTLVTMSSGLPPERAPLVLVHELAHQWYGDLVTPADWRDVWMNEGMALYLQWLYADEFLDEPLDSTLATARAKDAEYRAEAGPPGDYDPTKFALRNVYVSPALMWDALRRKVGDRVFWDVVSAWPRTADGTGTRAELFAFIEKRTGRELSSFFDAWIMGTKTPHA</sequence>
<comment type="cofactor">
    <cofactor evidence="2">
        <name>Zn(2+)</name>
        <dbReference type="ChEBI" id="CHEBI:29105"/>
    </cofactor>
</comment>
<dbReference type="GO" id="GO:0070006">
    <property type="term" value="F:metalloaminopeptidase activity"/>
    <property type="evidence" value="ECO:0007669"/>
    <property type="project" value="TreeGrafter"/>
</dbReference>
<dbReference type="PANTHER" id="PTHR11533:SF174">
    <property type="entry name" value="PUROMYCIN-SENSITIVE AMINOPEPTIDASE-RELATED"/>
    <property type="match status" value="1"/>
</dbReference>
<evidence type="ECO:0000256" key="3">
    <source>
        <dbReference type="ARBA" id="ARBA00010136"/>
    </source>
</evidence>
<keyword evidence="11" id="KW-0482">Metalloprotease</keyword>
<dbReference type="EC" id="3.4.11.2" evidence="4"/>
<keyword evidence="9" id="KW-0378">Hydrolase</keyword>
<dbReference type="InterPro" id="IPR050344">
    <property type="entry name" value="Peptidase_M1_aminopeptidases"/>
</dbReference>
<name>A0A077M8N0_9MICO</name>
<evidence type="ECO:0000256" key="11">
    <source>
        <dbReference type="ARBA" id="ARBA00023049"/>
    </source>
</evidence>
<dbReference type="Gene3D" id="2.60.40.1730">
    <property type="entry name" value="tricorn interacting facor f3 domain"/>
    <property type="match status" value="1"/>
</dbReference>
<dbReference type="AlphaFoldDB" id="A0A077M8N0"/>
<comment type="caution">
    <text evidence="16">The sequence shown here is derived from an EMBL/GenBank/DDBJ whole genome shotgun (WGS) entry which is preliminary data.</text>
</comment>
<protein>
    <recommendedName>
        <fullName evidence="5">Aminopeptidase N</fullName>
        <ecNumber evidence="4">3.4.11.2</ecNumber>
    </recommendedName>
    <alternativeName>
        <fullName evidence="12">Alanine aminopeptidase</fullName>
    </alternativeName>
    <alternativeName>
        <fullName evidence="13">Lysyl aminopeptidase</fullName>
    </alternativeName>
</protein>
<gene>
    <name evidence="16" type="ORF">BN13_240026</name>
</gene>
<dbReference type="SUPFAM" id="SSF63737">
    <property type="entry name" value="Leukotriene A4 hydrolase N-terminal domain"/>
    <property type="match status" value="1"/>
</dbReference>
<feature type="compositionally biased region" description="Low complexity" evidence="14">
    <location>
        <begin position="32"/>
        <end position="65"/>
    </location>
</feature>
<dbReference type="SUPFAM" id="SSF55486">
    <property type="entry name" value="Metalloproteases ('zincins'), catalytic domain"/>
    <property type="match status" value="1"/>
</dbReference>
<evidence type="ECO:0000256" key="8">
    <source>
        <dbReference type="ARBA" id="ARBA00022723"/>
    </source>
</evidence>
<accession>A0A077M8N0</accession>
<dbReference type="GO" id="GO:0005615">
    <property type="term" value="C:extracellular space"/>
    <property type="evidence" value="ECO:0007669"/>
    <property type="project" value="TreeGrafter"/>
</dbReference>
<dbReference type="Gene3D" id="1.10.390.10">
    <property type="entry name" value="Neutral Protease Domain 2"/>
    <property type="match status" value="1"/>
</dbReference>
<evidence type="ECO:0000256" key="7">
    <source>
        <dbReference type="ARBA" id="ARBA00022670"/>
    </source>
</evidence>
<dbReference type="GO" id="GO:0042277">
    <property type="term" value="F:peptide binding"/>
    <property type="evidence" value="ECO:0007669"/>
    <property type="project" value="TreeGrafter"/>
</dbReference>
<proteinExistence type="inferred from homology"/>
<evidence type="ECO:0000256" key="2">
    <source>
        <dbReference type="ARBA" id="ARBA00001947"/>
    </source>
</evidence>
<evidence type="ECO:0000313" key="17">
    <source>
        <dbReference type="Proteomes" id="UP000035720"/>
    </source>
</evidence>
<evidence type="ECO:0000256" key="5">
    <source>
        <dbReference type="ARBA" id="ARBA00015611"/>
    </source>
</evidence>
<dbReference type="GO" id="GO:0043171">
    <property type="term" value="P:peptide catabolic process"/>
    <property type="evidence" value="ECO:0007669"/>
    <property type="project" value="TreeGrafter"/>
</dbReference>
<dbReference type="InterPro" id="IPR001930">
    <property type="entry name" value="Peptidase_M1"/>
</dbReference>
<comment type="catalytic activity">
    <reaction evidence="1">
        <text>Release of an N-terminal amino acid, Xaa-|-Yaa- from a peptide, amide or arylamide. Xaa is preferably Ala, but may be most amino acids including Pro (slow action). When a terminal hydrophobic residue is followed by a prolyl residue, the two may be released as an intact Xaa-Pro dipeptide.</text>
        <dbReference type="EC" id="3.4.11.2"/>
    </reaction>
</comment>
<dbReference type="PROSITE" id="PS51257">
    <property type="entry name" value="PROKAR_LIPOPROTEIN"/>
    <property type="match status" value="1"/>
</dbReference>
<keyword evidence="7" id="KW-0645">Protease</keyword>
<keyword evidence="8" id="KW-0479">Metal-binding</keyword>
<comment type="similarity">
    <text evidence="3">Belongs to the peptidase M1 family.</text>
</comment>
<feature type="domain" description="Peptidase M1 membrane alanine aminopeptidase" evidence="15">
    <location>
        <begin position="335"/>
        <end position="520"/>
    </location>
</feature>
<keyword evidence="10" id="KW-0862">Zinc</keyword>
<dbReference type="InterPro" id="IPR027268">
    <property type="entry name" value="Peptidase_M4/M1_CTD_sf"/>
</dbReference>
<dbReference type="InterPro" id="IPR042097">
    <property type="entry name" value="Aminopeptidase_N-like_N_sf"/>
</dbReference>
<keyword evidence="6 16" id="KW-0031">Aminopeptidase</keyword>
<dbReference type="CDD" id="cd09603">
    <property type="entry name" value="M1_APN_like"/>
    <property type="match status" value="1"/>
</dbReference>
<dbReference type="GO" id="GO:0016285">
    <property type="term" value="F:alanyl aminopeptidase activity"/>
    <property type="evidence" value="ECO:0007669"/>
    <property type="project" value="UniProtKB-EC"/>
</dbReference>
<dbReference type="Pfam" id="PF01433">
    <property type="entry name" value="Peptidase_M1"/>
    <property type="match status" value="1"/>
</dbReference>
<dbReference type="PRINTS" id="PR00756">
    <property type="entry name" value="ALADIPTASE"/>
</dbReference>
<dbReference type="Proteomes" id="UP000035720">
    <property type="component" value="Unassembled WGS sequence"/>
</dbReference>
<dbReference type="GO" id="GO:0016020">
    <property type="term" value="C:membrane"/>
    <property type="evidence" value="ECO:0007669"/>
    <property type="project" value="TreeGrafter"/>
</dbReference>
<dbReference type="GO" id="GO:0005737">
    <property type="term" value="C:cytoplasm"/>
    <property type="evidence" value="ECO:0007669"/>
    <property type="project" value="TreeGrafter"/>
</dbReference>
<evidence type="ECO:0000256" key="6">
    <source>
        <dbReference type="ARBA" id="ARBA00022438"/>
    </source>
</evidence>
<evidence type="ECO:0000313" key="16">
    <source>
        <dbReference type="EMBL" id="CCI52909.1"/>
    </source>
</evidence>
<keyword evidence="17" id="KW-1185">Reference proteome</keyword>
<evidence type="ECO:0000256" key="9">
    <source>
        <dbReference type="ARBA" id="ARBA00022801"/>
    </source>
</evidence>
<dbReference type="PANTHER" id="PTHR11533">
    <property type="entry name" value="PROTEASE M1 ZINC METALLOPROTEASE"/>
    <property type="match status" value="1"/>
</dbReference>
<dbReference type="GO" id="GO:0008270">
    <property type="term" value="F:zinc ion binding"/>
    <property type="evidence" value="ECO:0007669"/>
    <property type="project" value="InterPro"/>
</dbReference>
<dbReference type="STRING" id="1193518.BN13_240026"/>
<evidence type="ECO:0000259" key="15">
    <source>
        <dbReference type="Pfam" id="PF01433"/>
    </source>
</evidence>